<dbReference type="PROSITE" id="PS50020">
    <property type="entry name" value="WW_DOMAIN_2"/>
    <property type="match status" value="1"/>
</dbReference>
<organism evidence="2">
    <name type="scientific">Aphanomyces astaci</name>
    <name type="common">Crayfish plague agent</name>
    <dbReference type="NCBI Taxonomy" id="112090"/>
    <lineage>
        <taxon>Eukaryota</taxon>
        <taxon>Sar</taxon>
        <taxon>Stramenopiles</taxon>
        <taxon>Oomycota</taxon>
        <taxon>Saprolegniomycetes</taxon>
        <taxon>Saprolegniales</taxon>
        <taxon>Verrucalvaceae</taxon>
        <taxon>Aphanomyces</taxon>
    </lineage>
</organism>
<feature type="domain" description="WW" evidence="1">
    <location>
        <begin position="42"/>
        <end position="76"/>
    </location>
</feature>
<dbReference type="InterPro" id="IPR001202">
    <property type="entry name" value="WW_dom"/>
</dbReference>
<sequence length="324" mass="37243">MSKGQALRELQPNDMLNMAQYYNVDLAASPFLLPIIKQAVETPLPPNWVEEVTNNAAPTMYLNEQTNEVQSSHPADAYFTSQIRKAMEAHAETTVPPGHDQAAWMEFRRNNVKYYYNFATNEEQGDVPASGEVFCSQRHRRHDDVSKDVFAKAVDLHRQPKTKSLETLDILCFHSSWNETRLSVTEKRHADIYFSISTKHFQFVLGNLDNVYTISHINGRHERPLEAWDLYVGATITILGRSTTLTKASMLTLQWLGFHAKQLDDIKTKLTTQLCKYETVHVDTRPSKCGVSLRRLKNDIEQLREKLSKYRPDLARKIVDALYD</sequence>
<gene>
    <name evidence="2" type="ORF">H257_18487</name>
</gene>
<dbReference type="OrthoDB" id="551993at2759"/>
<proteinExistence type="predicted"/>
<dbReference type="VEuPathDB" id="FungiDB:H257_18487"/>
<accession>W4FCN8</accession>
<reference evidence="2" key="1">
    <citation type="submission" date="2013-12" db="EMBL/GenBank/DDBJ databases">
        <title>The Genome Sequence of Aphanomyces astaci APO3.</title>
        <authorList>
            <consortium name="The Broad Institute Genomics Platform"/>
            <person name="Russ C."/>
            <person name="Tyler B."/>
            <person name="van West P."/>
            <person name="Dieguez-Uribeondo J."/>
            <person name="Young S.K."/>
            <person name="Zeng Q."/>
            <person name="Gargeya S."/>
            <person name="Fitzgerald M."/>
            <person name="Abouelleil A."/>
            <person name="Alvarado L."/>
            <person name="Chapman S.B."/>
            <person name="Gainer-Dewar J."/>
            <person name="Goldberg J."/>
            <person name="Griggs A."/>
            <person name="Gujja S."/>
            <person name="Hansen M."/>
            <person name="Howarth C."/>
            <person name="Imamovic A."/>
            <person name="Ireland A."/>
            <person name="Larimer J."/>
            <person name="McCowan C."/>
            <person name="Murphy C."/>
            <person name="Pearson M."/>
            <person name="Poon T.W."/>
            <person name="Priest M."/>
            <person name="Roberts A."/>
            <person name="Saif S."/>
            <person name="Shea T."/>
            <person name="Sykes S."/>
            <person name="Wortman J."/>
            <person name="Nusbaum C."/>
            <person name="Birren B."/>
        </authorList>
    </citation>
    <scope>NUCLEOTIDE SEQUENCE [LARGE SCALE GENOMIC DNA]</scope>
    <source>
        <strain evidence="2">APO3</strain>
    </source>
</reference>
<dbReference type="RefSeq" id="XP_009845855.1">
    <property type="nucleotide sequence ID" value="XM_009847553.1"/>
</dbReference>
<dbReference type="STRING" id="112090.W4FCN8"/>
<name>W4FCN8_APHAT</name>
<evidence type="ECO:0000259" key="1">
    <source>
        <dbReference type="PROSITE" id="PS50020"/>
    </source>
</evidence>
<dbReference type="AlphaFoldDB" id="W4FCN8"/>
<protein>
    <recommendedName>
        <fullName evidence="1">WW domain-containing protein</fullName>
    </recommendedName>
</protein>
<dbReference type="GeneID" id="20820483"/>
<dbReference type="EMBL" id="KI913282">
    <property type="protein sequence ID" value="ETV64659.1"/>
    <property type="molecule type" value="Genomic_DNA"/>
</dbReference>
<evidence type="ECO:0000313" key="2">
    <source>
        <dbReference type="EMBL" id="ETV64659.1"/>
    </source>
</evidence>